<feature type="active site" description="Proton donor" evidence="4">
    <location>
        <position position="318"/>
    </location>
</feature>
<keyword evidence="3 6" id="KW-0378">Hydrolase</keyword>
<dbReference type="SUPFAM" id="SSF53474">
    <property type="entry name" value="alpha/beta-Hydrolases"/>
    <property type="match status" value="1"/>
</dbReference>
<dbReference type="Gene3D" id="3.40.50.1820">
    <property type="entry name" value="alpha/beta hydrolase"/>
    <property type="match status" value="1"/>
</dbReference>
<dbReference type="InterPro" id="IPR016292">
    <property type="entry name" value="Epoxide_hydrolase"/>
</dbReference>
<proteinExistence type="inferred from homology"/>
<keyword evidence="2" id="KW-0058">Aromatic hydrocarbons catabolism</keyword>
<dbReference type="InterPro" id="IPR010497">
    <property type="entry name" value="Epoxide_hydro_N"/>
</dbReference>
<protein>
    <submittedName>
        <fullName evidence="6">Alpha/Beta hydrolase protein</fullName>
    </submittedName>
</protein>
<dbReference type="GO" id="GO:0097176">
    <property type="term" value="P:epoxide metabolic process"/>
    <property type="evidence" value="ECO:0007669"/>
    <property type="project" value="TreeGrafter"/>
</dbReference>
<comment type="caution">
    <text evidence="6">The sequence shown here is derived from an EMBL/GenBank/DDBJ whole genome shotgun (WGS) entry which is preliminary data.</text>
</comment>
<dbReference type="PANTHER" id="PTHR21661">
    <property type="entry name" value="EPOXIDE HYDROLASE 1-RELATED"/>
    <property type="match status" value="1"/>
</dbReference>
<dbReference type="AlphaFoldDB" id="A0AAD6VCS5"/>
<dbReference type="InterPro" id="IPR029058">
    <property type="entry name" value="AB_hydrolase_fold"/>
</dbReference>
<dbReference type="EMBL" id="JARJCW010000036">
    <property type="protein sequence ID" value="KAJ7207580.1"/>
    <property type="molecule type" value="Genomic_DNA"/>
</dbReference>
<evidence type="ECO:0000259" key="5">
    <source>
        <dbReference type="Pfam" id="PF06441"/>
    </source>
</evidence>
<keyword evidence="7" id="KW-1185">Reference proteome</keyword>
<evidence type="ECO:0000256" key="4">
    <source>
        <dbReference type="PIRSR" id="PIRSR001112-1"/>
    </source>
</evidence>
<dbReference type="Pfam" id="PF06441">
    <property type="entry name" value="EHN"/>
    <property type="match status" value="1"/>
</dbReference>
<dbReference type="Proteomes" id="UP001219525">
    <property type="component" value="Unassembled WGS sequence"/>
</dbReference>
<dbReference type="InterPro" id="IPR000639">
    <property type="entry name" value="Epox_hydrolase-like"/>
</dbReference>
<reference evidence="6" key="1">
    <citation type="submission" date="2023-03" db="EMBL/GenBank/DDBJ databases">
        <title>Massive genome expansion in bonnet fungi (Mycena s.s.) driven by repeated elements and novel gene families across ecological guilds.</title>
        <authorList>
            <consortium name="Lawrence Berkeley National Laboratory"/>
            <person name="Harder C.B."/>
            <person name="Miyauchi S."/>
            <person name="Viragh M."/>
            <person name="Kuo A."/>
            <person name="Thoen E."/>
            <person name="Andreopoulos B."/>
            <person name="Lu D."/>
            <person name="Skrede I."/>
            <person name="Drula E."/>
            <person name="Henrissat B."/>
            <person name="Morin E."/>
            <person name="Kohler A."/>
            <person name="Barry K."/>
            <person name="LaButti K."/>
            <person name="Morin E."/>
            <person name="Salamov A."/>
            <person name="Lipzen A."/>
            <person name="Mereny Z."/>
            <person name="Hegedus B."/>
            <person name="Baldrian P."/>
            <person name="Stursova M."/>
            <person name="Weitz H."/>
            <person name="Taylor A."/>
            <person name="Grigoriev I.V."/>
            <person name="Nagy L.G."/>
            <person name="Martin F."/>
            <person name="Kauserud H."/>
        </authorList>
    </citation>
    <scope>NUCLEOTIDE SEQUENCE</scope>
    <source>
        <strain evidence="6">9144</strain>
    </source>
</reference>
<comment type="similarity">
    <text evidence="1">Belongs to the peptidase S33 family.</text>
</comment>
<evidence type="ECO:0000256" key="1">
    <source>
        <dbReference type="ARBA" id="ARBA00010088"/>
    </source>
</evidence>
<sequence length="419" mass="46195">MSEQPFTISISSEQLEDLKQKLALTRFPDELSDAGWAYGSPLADIKRLVARWKDGYDWRTHEARLNAELPQFTRDIAVDGFGTLNVHYVHKRSAVEGAVPLLFVHGWPGNFIEVRKVAPLLAEVSPDHPSFHVVALSLPGYGFSEAPKKKGFQITQYAEVGNKLMLALGYNEYVTQGGDWGGVITRKIATVYGGKHSKAWHTNFPIVQPPKLSLNPFRLLTAASMALALLWLSPAEAAALARARETQRTGLAYLRLQATKPQTLGYALADSPAGLLAWIYEKLVAWTDGYAWDDDEVLTWISVYWFSRAGPAASLRIYYEAAAAGDLVPSVHDAAPAIPMGVSYFPGELAGLPRNWVRRTGNVVFEAEHPMGGHFSAYETPALLVEDIRKMFRRGGPAYGVVRGCTGYSETDNTVRAML</sequence>
<evidence type="ECO:0000256" key="2">
    <source>
        <dbReference type="ARBA" id="ARBA00022797"/>
    </source>
</evidence>
<dbReference type="PANTHER" id="PTHR21661:SF35">
    <property type="entry name" value="EPOXIDE HYDROLASE"/>
    <property type="match status" value="1"/>
</dbReference>
<dbReference type="PIRSF" id="PIRSF001112">
    <property type="entry name" value="Epoxide_hydrolase"/>
    <property type="match status" value="1"/>
</dbReference>
<evidence type="ECO:0000313" key="6">
    <source>
        <dbReference type="EMBL" id="KAJ7207580.1"/>
    </source>
</evidence>
<feature type="domain" description="Epoxide hydrolase N-terminal" evidence="5">
    <location>
        <begin position="4"/>
        <end position="114"/>
    </location>
</feature>
<evidence type="ECO:0000313" key="7">
    <source>
        <dbReference type="Proteomes" id="UP001219525"/>
    </source>
</evidence>
<gene>
    <name evidence="6" type="ORF">GGX14DRAFT_455792</name>
</gene>
<feature type="active site" description="Proton donor" evidence="4">
    <location>
        <position position="374"/>
    </location>
</feature>
<organism evidence="6 7">
    <name type="scientific">Mycena pura</name>
    <dbReference type="NCBI Taxonomy" id="153505"/>
    <lineage>
        <taxon>Eukaryota</taxon>
        <taxon>Fungi</taxon>
        <taxon>Dikarya</taxon>
        <taxon>Basidiomycota</taxon>
        <taxon>Agaricomycotina</taxon>
        <taxon>Agaricomycetes</taxon>
        <taxon>Agaricomycetidae</taxon>
        <taxon>Agaricales</taxon>
        <taxon>Marasmiineae</taxon>
        <taxon>Mycenaceae</taxon>
        <taxon>Mycena</taxon>
    </lineage>
</organism>
<dbReference type="GO" id="GO:0004301">
    <property type="term" value="F:epoxide hydrolase activity"/>
    <property type="evidence" value="ECO:0007669"/>
    <property type="project" value="TreeGrafter"/>
</dbReference>
<accession>A0AAD6VCS5</accession>
<feature type="active site" description="Nucleophile" evidence="4">
    <location>
        <position position="179"/>
    </location>
</feature>
<evidence type="ECO:0000256" key="3">
    <source>
        <dbReference type="ARBA" id="ARBA00022801"/>
    </source>
</evidence>
<name>A0AAD6VCS5_9AGAR</name>
<dbReference type="PRINTS" id="PR00412">
    <property type="entry name" value="EPOXHYDRLASE"/>
</dbReference>